<evidence type="ECO:0000313" key="2">
    <source>
        <dbReference type="Proteomes" id="UP000789920"/>
    </source>
</evidence>
<evidence type="ECO:0000313" key="1">
    <source>
        <dbReference type="EMBL" id="CAG8851268.1"/>
    </source>
</evidence>
<protein>
    <submittedName>
        <fullName evidence="1">31375_t:CDS:1</fullName>
    </submittedName>
</protein>
<comment type="caution">
    <text evidence="1">The sequence shown here is derived from an EMBL/GenBank/DDBJ whole genome shotgun (WGS) entry which is preliminary data.</text>
</comment>
<feature type="non-terminal residue" evidence="1">
    <location>
        <position position="1"/>
    </location>
</feature>
<keyword evidence="2" id="KW-1185">Reference proteome</keyword>
<dbReference type="EMBL" id="CAJVQC010175173">
    <property type="protein sequence ID" value="CAG8851268.1"/>
    <property type="molecule type" value="Genomic_DNA"/>
</dbReference>
<organism evidence="1 2">
    <name type="scientific">Racocetra persica</name>
    <dbReference type="NCBI Taxonomy" id="160502"/>
    <lineage>
        <taxon>Eukaryota</taxon>
        <taxon>Fungi</taxon>
        <taxon>Fungi incertae sedis</taxon>
        <taxon>Mucoromycota</taxon>
        <taxon>Glomeromycotina</taxon>
        <taxon>Glomeromycetes</taxon>
        <taxon>Diversisporales</taxon>
        <taxon>Gigasporaceae</taxon>
        <taxon>Racocetra</taxon>
    </lineage>
</organism>
<accession>A0ACA9SXX8</accession>
<reference evidence="1" key="1">
    <citation type="submission" date="2021-06" db="EMBL/GenBank/DDBJ databases">
        <authorList>
            <person name="Kallberg Y."/>
            <person name="Tangrot J."/>
            <person name="Rosling A."/>
        </authorList>
    </citation>
    <scope>NUCLEOTIDE SEQUENCE</scope>
    <source>
        <strain evidence="1">MA461A</strain>
    </source>
</reference>
<name>A0ACA9SXX8_9GLOM</name>
<sequence length="51" mass="6334">REIGKKFFNRNLEDKFLIENKDLEYYENMNKLCEYYTADESKNLRDFFLAN</sequence>
<dbReference type="Proteomes" id="UP000789920">
    <property type="component" value="Unassembled WGS sequence"/>
</dbReference>
<proteinExistence type="predicted"/>
<gene>
    <name evidence="1" type="ORF">RPERSI_LOCUS36488</name>
</gene>